<protein>
    <submittedName>
        <fullName evidence="2">Uncharacterized protein</fullName>
    </submittedName>
</protein>
<dbReference type="AlphaFoldDB" id="A0ABD0KZ19"/>
<dbReference type="Proteomes" id="UP001519460">
    <property type="component" value="Unassembled WGS sequence"/>
</dbReference>
<accession>A0ABD0KZ19</accession>
<feature type="transmembrane region" description="Helical" evidence="1">
    <location>
        <begin position="6"/>
        <end position="25"/>
    </location>
</feature>
<evidence type="ECO:0000313" key="2">
    <source>
        <dbReference type="EMBL" id="KAK7492479.1"/>
    </source>
</evidence>
<organism evidence="2 3">
    <name type="scientific">Batillaria attramentaria</name>
    <dbReference type="NCBI Taxonomy" id="370345"/>
    <lineage>
        <taxon>Eukaryota</taxon>
        <taxon>Metazoa</taxon>
        <taxon>Spiralia</taxon>
        <taxon>Lophotrochozoa</taxon>
        <taxon>Mollusca</taxon>
        <taxon>Gastropoda</taxon>
        <taxon>Caenogastropoda</taxon>
        <taxon>Sorbeoconcha</taxon>
        <taxon>Cerithioidea</taxon>
        <taxon>Batillariidae</taxon>
        <taxon>Batillaria</taxon>
    </lineage>
</organism>
<evidence type="ECO:0000256" key="1">
    <source>
        <dbReference type="SAM" id="Phobius"/>
    </source>
</evidence>
<feature type="transmembrane region" description="Helical" evidence="1">
    <location>
        <begin position="106"/>
        <end position="126"/>
    </location>
</feature>
<keyword evidence="1" id="KW-0812">Transmembrane</keyword>
<name>A0ABD0KZ19_9CAEN</name>
<evidence type="ECO:0000313" key="3">
    <source>
        <dbReference type="Proteomes" id="UP001519460"/>
    </source>
</evidence>
<dbReference type="EMBL" id="JACVVK020000103">
    <property type="protein sequence ID" value="KAK7492479.1"/>
    <property type="molecule type" value="Genomic_DNA"/>
</dbReference>
<keyword evidence="1" id="KW-1133">Transmembrane helix</keyword>
<reference evidence="2 3" key="1">
    <citation type="journal article" date="2023" name="Sci. Data">
        <title>Genome assembly of the Korean intertidal mud-creeper Batillaria attramentaria.</title>
        <authorList>
            <person name="Patra A.K."/>
            <person name="Ho P.T."/>
            <person name="Jun S."/>
            <person name="Lee S.J."/>
            <person name="Kim Y."/>
            <person name="Won Y.J."/>
        </authorList>
    </citation>
    <scope>NUCLEOTIDE SEQUENCE [LARGE SCALE GENOMIC DNA]</scope>
    <source>
        <strain evidence="2">Wonlab-2016</strain>
    </source>
</reference>
<keyword evidence="1" id="KW-0472">Membrane</keyword>
<proteinExistence type="predicted"/>
<keyword evidence="3" id="KW-1185">Reference proteome</keyword>
<comment type="caution">
    <text evidence="2">The sequence shown here is derived from an EMBL/GenBank/DDBJ whole genome shotgun (WGS) entry which is preliminary data.</text>
</comment>
<gene>
    <name evidence="2" type="ORF">BaRGS_00016352</name>
</gene>
<sequence>MKVADQLYFWSCSTVGTVSVFVFSVRGMDVRNKSFGIDVFRTTFSVGGKAAFEDRARINGRDSRTFQQTDLGDSTLDCYLPCASRLPPPSRGVAGEIGVLIKMEMMVLGVLWTGFMILLGVLLHVVNMNCIDCVRGAGPGSSVAFPCRPDPQTEAGEPLVRP</sequence>